<accession>A0A0W1A363</accession>
<dbReference type="OrthoDB" id="5649947at2"/>
<organism evidence="1 2">
    <name type="scientific">Legionella worsleiensis</name>
    <dbReference type="NCBI Taxonomy" id="45076"/>
    <lineage>
        <taxon>Bacteria</taxon>
        <taxon>Pseudomonadati</taxon>
        <taxon>Pseudomonadota</taxon>
        <taxon>Gammaproteobacteria</taxon>
        <taxon>Legionellales</taxon>
        <taxon>Legionellaceae</taxon>
        <taxon>Legionella</taxon>
    </lineage>
</organism>
<comment type="caution">
    <text evidence="1">The sequence shown here is derived from an EMBL/GenBank/DDBJ whole genome shotgun (WGS) entry which is preliminary data.</text>
</comment>
<protein>
    <recommendedName>
        <fullName evidence="3">Transglutaminase-like superfamily protein</fullName>
    </recommendedName>
</protein>
<sequence length="195" mass="23039">MQLSDYLKEMDLPNKKIESEGKVSQLFLKHNISTLWEAVNYVHALPYERTSDRENYFQVLEEKRGACSVKHALIAALAQEQLIPLKLVLGIFFLTRENMPKIAPVLDDYKIIKIPEAHCFLKYETHSLDITFPESTDFSFNVDLEQEFIINPHQIGQFKVDKHQVFIREWGKQQNIKFDLIWKAREEWIKKLSKM</sequence>
<dbReference type="RefSeq" id="WP_058494151.1">
    <property type="nucleotide sequence ID" value="NZ_CBCRUR010000027.1"/>
</dbReference>
<dbReference type="Proteomes" id="UP000054662">
    <property type="component" value="Unassembled WGS sequence"/>
</dbReference>
<proteinExistence type="predicted"/>
<evidence type="ECO:0000313" key="2">
    <source>
        <dbReference type="Proteomes" id="UP000054662"/>
    </source>
</evidence>
<evidence type="ECO:0008006" key="3">
    <source>
        <dbReference type="Google" id="ProtNLM"/>
    </source>
</evidence>
<dbReference type="PATRIC" id="fig|45076.6.peg.2633"/>
<reference evidence="1 2" key="1">
    <citation type="submission" date="2015-11" db="EMBL/GenBank/DDBJ databases">
        <title>Genomic analysis of 38 Legionella species identifies large and diverse effector repertoires.</title>
        <authorList>
            <person name="Burstein D."/>
            <person name="Amaro F."/>
            <person name="Zusman T."/>
            <person name="Lifshitz Z."/>
            <person name="Cohen O."/>
            <person name="Gilbert J.A."/>
            <person name="Pupko T."/>
            <person name="Shuman H.A."/>
            <person name="Segal G."/>
        </authorList>
    </citation>
    <scope>NUCLEOTIDE SEQUENCE [LARGE SCALE GENOMIC DNA]</scope>
    <source>
        <strain evidence="1 2">ATCC 49508</strain>
    </source>
</reference>
<dbReference type="EMBL" id="LNZC01000031">
    <property type="protein sequence ID" value="KTD75826.1"/>
    <property type="molecule type" value="Genomic_DNA"/>
</dbReference>
<dbReference type="AlphaFoldDB" id="A0A0W1A363"/>
<gene>
    <name evidence="1" type="ORF">Lwor_2392</name>
</gene>
<dbReference type="STRING" id="45076.Lwor_2392"/>
<name>A0A0W1A363_9GAMM</name>
<keyword evidence="2" id="KW-1185">Reference proteome</keyword>
<evidence type="ECO:0000313" key="1">
    <source>
        <dbReference type="EMBL" id="KTD75826.1"/>
    </source>
</evidence>